<name>A0A0F7ZM38_9HYPO</name>
<dbReference type="EMBL" id="KQ030567">
    <property type="protein sequence ID" value="KJZ71660.1"/>
    <property type="molecule type" value="Genomic_DNA"/>
</dbReference>
<keyword evidence="3" id="KW-1185">Reference proteome</keyword>
<protein>
    <recommendedName>
        <fullName evidence="4">Enterotoxin</fullName>
    </recommendedName>
</protein>
<keyword evidence="1" id="KW-0732">Signal</keyword>
<reference evidence="2 3" key="1">
    <citation type="journal article" date="2014" name="Genome Biol. Evol.">
        <title>Comparative genomics and transcriptomics analyses reveal divergent lifestyle features of nematode endoparasitic fungus Hirsutella minnesotensis.</title>
        <authorList>
            <person name="Lai Y."/>
            <person name="Liu K."/>
            <person name="Zhang X."/>
            <person name="Zhang X."/>
            <person name="Li K."/>
            <person name="Wang N."/>
            <person name="Shu C."/>
            <person name="Wu Y."/>
            <person name="Wang C."/>
            <person name="Bushley K.E."/>
            <person name="Xiang M."/>
            <person name="Liu X."/>
        </authorList>
    </citation>
    <scope>NUCLEOTIDE SEQUENCE [LARGE SCALE GENOMIC DNA]</scope>
    <source>
        <strain evidence="2 3">3608</strain>
    </source>
</reference>
<gene>
    <name evidence="2" type="ORF">HIM_08972</name>
</gene>
<sequence>MKLPLLLLSIFLLLLDTGRGLRIPQEGWKFKQIYGPSQLNRRGLDPIPYGPDVPESKNVELKRIKTPYNADPARKKIPETNGFSVRAERSFTDLQGKVITPLDQFKEKRGIWPRNYNTKTRSPYAYEHPSDEYKATSLYEHVNGQTKEITRWVSMTKSMEKGIEFSAINENGVPSHIWTRPGQDDHVVWKIQDASNVIDTHGSLANRGQGGNFIEGQNFIPNGYDNQIEYSAFEGIPTEQVKGYFRTEDLLRNPGLAERVAKGEEPPEFFIKNPDYNPKFDTLTHSGPRPELAGFPPYEKSLPGSTQSPEKFKAWDIDPWSKSYRSDIGQLQGLQKQNVQSFAESSSRSIKAVVCGIASKRDGILHKRNGGFCNPDLPLEPEIATDGGKDVNAGEDGIRPAPEKLPPTNQEQELALAAETASEREFTQLMDVYKLNPTVKERWAMSPSEFRAKALGYKRLEPSSPLLRQGGIGKALSSPSAVVGVTVWGVGILDAFLNNRAPFERFAAFVSIVPGVGCVTQVVAGGNLGLDEALCLFGDGLILGGVTAPVGIAVHIVRFIIQLFKPPPALPTKEETKNDRDRTWNTVLRENLYGFLYSHEHYHAPPIAGVRAQGSRVGVEESEISGFSGYVGFNGAFRTKLESRLAFDAAAVLSEGARSIGVINATSARASQDANTDQERNEIQAGAKTSIQAIQDAMRANVTNRHRNYLITLPASLENSEHVVSLKMIADNYNGDLMKKLTSKETIEQWPANEPALGPGLVAPKANKDRYSVTRKHMQDVAGYLRDNPPRIPGKLDIAYVLGQSRGLNNFIDPLFFSPQAYMKEQWPAWEQTDPLPARVREALQRRGDPSSLDELCIHYAVRVALTLQGKFNDRRLISWDHFDSDEVLDGLRILTAMRFGRVYEDWKQRDAKMRFSTYLPRASIPYVALPAVPPISERSSSPEYIGLILGLSEVVVEAALRSPDSRSRELAMRMSSIKTMFNKYY</sequence>
<dbReference type="SUPFAM" id="SSF56399">
    <property type="entry name" value="ADP-ribosylation"/>
    <property type="match status" value="1"/>
</dbReference>
<evidence type="ECO:0000256" key="1">
    <source>
        <dbReference type="SAM" id="SignalP"/>
    </source>
</evidence>
<dbReference type="Gene3D" id="3.90.210.10">
    <property type="entry name" value="Heat-Labile Enterotoxin, subunit A"/>
    <property type="match status" value="1"/>
</dbReference>
<accession>A0A0F7ZM38</accession>
<feature type="chain" id="PRO_5002525887" description="Enterotoxin" evidence="1">
    <location>
        <begin position="21"/>
        <end position="986"/>
    </location>
</feature>
<proteinExistence type="predicted"/>
<dbReference type="OrthoDB" id="4917004at2759"/>
<feature type="signal peptide" evidence="1">
    <location>
        <begin position="1"/>
        <end position="20"/>
    </location>
</feature>
<organism evidence="2 3">
    <name type="scientific">Hirsutella minnesotensis 3608</name>
    <dbReference type="NCBI Taxonomy" id="1043627"/>
    <lineage>
        <taxon>Eukaryota</taxon>
        <taxon>Fungi</taxon>
        <taxon>Dikarya</taxon>
        <taxon>Ascomycota</taxon>
        <taxon>Pezizomycotina</taxon>
        <taxon>Sordariomycetes</taxon>
        <taxon>Hypocreomycetidae</taxon>
        <taxon>Hypocreales</taxon>
        <taxon>Ophiocordycipitaceae</taxon>
        <taxon>Hirsutella</taxon>
    </lineage>
</organism>
<evidence type="ECO:0008006" key="4">
    <source>
        <dbReference type="Google" id="ProtNLM"/>
    </source>
</evidence>
<dbReference type="Proteomes" id="UP000054481">
    <property type="component" value="Unassembled WGS sequence"/>
</dbReference>
<evidence type="ECO:0000313" key="3">
    <source>
        <dbReference type="Proteomes" id="UP000054481"/>
    </source>
</evidence>
<evidence type="ECO:0000313" key="2">
    <source>
        <dbReference type="EMBL" id="KJZ71660.1"/>
    </source>
</evidence>
<dbReference type="AlphaFoldDB" id="A0A0F7ZM38"/>